<accession>A0A2K9AJJ5</accession>
<keyword evidence="8" id="KW-0472">Membrane</keyword>
<evidence type="ECO:0000256" key="3">
    <source>
        <dbReference type="ARBA" id="ARBA00004744"/>
    </source>
</evidence>
<dbReference type="InterPro" id="IPR010817">
    <property type="entry name" value="HemY_N"/>
</dbReference>
<dbReference type="NCBIfam" id="TIGR00540">
    <property type="entry name" value="TPR_hemY_coli"/>
    <property type="match status" value="1"/>
</dbReference>
<dbReference type="KEGG" id="kpd:CW740_00550"/>
<proteinExistence type="predicted"/>
<evidence type="ECO:0000256" key="8">
    <source>
        <dbReference type="ARBA" id="ARBA00023136"/>
    </source>
</evidence>
<evidence type="ECO:0000313" key="12">
    <source>
        <dbReference type="Proteomes" id="UP000232693"/>
    </source>
</evidence>
<keyword evidence="6" id="KW-0812">Transmembrane</keyword>
<dbReference type="Gene3D" id="1.25.40.10">
    <property type="entry name" value="Tetratricopeptide repeat domain"/>
    <property type="match status" value="2"/>
</dbReference>
<evidence type="ECO:0000313" key="11">
    <source>
        <dbReference type="EMBL" id="AUD77802.1"/>
    </source>
</evidence>
<dbReference type="Pfam" id="PF07219">
    <property type="entry name" value="HemY_N"/>
    <property type="match status" value="1"/>
</dbReference>
<comment type="function">
    <text evidence="1">Involved in a late step of protoheme IX synthesis.</text>
</comment>
<dbReference type="GO" id="GO:0006779">
    <property type="term" value="P:porphyrin-containing compound biosynthetic process"/>
    <property type="evidence" value="ECO:0007669"/>
    <property type="project" value="UniProtKB-KW"/>
</dbReference>
<evidence type="ECO:0000256" key="1">
    <source>
        <dbReference type="ARBA" id="ARBA00002962"/>
    </source>
</evidence>
<sequence>MKLKWYLLFGLLGGLIIGPLISKIPGSTYILLDKTAIEFKNNVALGLLVLAFVLLWLVWLLVRYLLRTSNLTLNWFGDRNLRIARQNTIDGMIALAEGHWKTAEKLLAKGAQIRNTKLINYLAAARAAQEQGDDKGRDHYLHIAAKTQPDAQVAIGLTQAQLQMQHKQYEQALATLSHLRDLSPHHPYVLKLLYQLYARLNDWQHVIDILPKLRKNRVFDSEQLTSIEITAWKHQLQKHAESANFDKLSAFWNGIPAHVRKSPELELTYGKALAQLQQDQELEVLVKDAVKHQWQDELIQLFGDIETPQPDKTLAYAETWLKQKPHNAVLLTTLGKLSLKAQLWGKAKNYLEQSLAIIPTPTAHYYLAQAYNQLGHPIQAQEAYQKGLANEVKPRREYDLIGDLTQKG</sequence>
<dbReference type="AlphaFoldDB" id="A0A2K9AJJ5"/>
<dbReference type="GO" id="GO:0005886">
    <property type="term" value="C:plasma membrane"/>
    <property type="evidence" value="ECO:0007669"/>
    <property type="project" value="UniProtKB-SubCell"/>
</dbReference>
<reference evidence="11 12" key="1">
    <citation type="submission" date="2017-12" db="EMBL/GenBank/DDBJ databases">
        <title>Kangiella profundi FT102 completed genome.</title>
        <authorList>
            <person name="Xu J."/>
            <person name="Wang J."/>
            <person name="Lu Y."/>
        </authorList>
    </citation>
    <scope>NUCLEOTIDE SEQUENCE [LARGE SCALE GENOMIC DNA]</scope>
    <source>
        <strain evidence="11 12">FT102</strain>
    </source>
</reference>
<dbReference type="Proteomes" id="UP000232693">
    <property type="component" value="Chromosome"/>
</dbReference>
<evidence type="ECO:0000256" key="2">
    <source>
        <dbReference type="ARBA" id="ARBA00004429"/>
    </source>
</evidence>
<dbReference type="OrthoDB" id="7053339at2"/>
<evidence type="ECO:0000259" key="10">
    <source>
        <dbReference type="Pfam" id="PF07219"/>
    </source>
</evidence>
<evidence type="ECO:0000256" key="5">
    <source>
        <dbReference type="ARBA" id="ARBA00022519"/>
    </source>
</evidence>
<dbReference type="InterPro" id="IPR011990">
    <property type="entry name" value="TPR-like_helical_dom_sf"/>
</dbReference>
<comment type="pathway">
    <text evidence="3">Porphyrin-containing compound metabolism; protoheme biosynthesis.</text>
</comment>
<keyword evidence="4" id="KW-1003">Cell membrane</keyword>
<organism evidence="11 12">
    <name type="scientific">Kangiella profundi</name>
    <dbReference type="NCBI Taxonomy" id="1561924"/>
    <lineage>
        <taxon>Bacteria</taxon>
        <taxon>Pseudomonadati</taxon>
        <taxon>Pseudomonadota</taxon>
        <taxon>Gammaproteobacteria</taxon>
        <taxon>Kangiellales</taxon>
        <taxon>Kangiellaceae</taxon>
        <taxon>Kangiella</taxon>
    </lineage>
</organism>
<evidence type="ECO:0000256" key="6">
    <source>
        <dbReference type="ARBA" id="ARBA00022692"/>
    </source>
</evidence>
<protein>
    <submittedName>
        <fullName evidence="11">Heme biosynthesis protein HemY</fullName>
    </submittedName>
</protein>
<dbReference type="InterPro" id="IPR005254">
    <property type="entry name" value="Heme_biosyn_assoc_TPR_pro"/>
</dbReference>
<keyword evidence="7" id="KW-1133">Transmembrane helix</keyword>
<gene>
    <name evidence="11" type="ORF">CW740_00550</name>
</gene>
<dbReference type="UniPathway" id="UPA00252"/>
<keyword evidence="9" id="KW-0627">Porphyrin biosynthesis</keyword>
<dbReference type="GO" id="GO:0042168">
    <property type="term" value="P:heme metabolic process"/>
    <property type="evidence" value="ECO:0007669"/>
    <property type="project" value="InterPro"/>
</dbReference>
<keyword evidence="12" id="KW-1185">Reference proteome</keyword>
<dbReference type="SUPFAM" id="SSF48452">
    <property type="entry name" value="TPR-like"/>
    <property type="match status" value="1"/>
</dbReference>
<keyword evidence="5" id="KW-0997">Cell inner membrane</keyword>
<evidence type="ECO:0000256" key="7">
    <source>
        <dbReference type="ARBA" id="ARBA00022989"/>
    </source>
</evidence>
<dbReference type="EMBL" id="CP025120">
    <property type="protein sequence ID" value="AUD77802.1"/>
    <property type="molecule type" value="Genomic_DNA"/>
</dbReference>
<comment type="subcellular location">
    <subcellularLocation>
        <location evidence="2">Cell inner membrane</location>
        <topology evidence="2">Multi-pass membrane protein</topology>
    </subcellularLocation>
</comment>
<evidence type="ECO:0000256" key="9">
    <source>
        <dbReference type="ARBA" id="ARBA00023244"/>
    </source>
</evidence>
<name>A0A2K9AJJ5_9GAMM</name>
<dbReference type="RefSeq" id="WP_106645724.1">
    <property type="nucleotide sequence ID" value="NZ_BMGO01000001.1"/>
</dbReference>
<evidence type="ECO:0000256" key="4">
    <source>
        <dbReference type="ARBA" id="ARBA00022475"/>
    </source>
</evidence>
<feature type="domain" description="HemY N-terminal" evidence="10">
    <location>
        <begin position="29"/>
        <end position="132"/>
    </location>
</feature>